<evidence type="ECO:0000259" key="6">
    <source>
        <dbReference type="PROSITE" id="PS50249"/>
    </source>
</evidence>
<evidence type="ECO:0000256" key="3">
    <source>
        <dbReference type="ARBA" id="ARBA00022801"/>
    </source>
</evidence>
<reference evidence="7 8" key="1">
    <citation type="journal article" date="2020" name="Front. Microbiol.">
        <title>Single-cell genomics of novel Actinobacteria with the Wood-Ljungdahl pathway discovered in a serpentinizing system.</title>
        <authorList>
            <person name="Merino N."/>
            <person name="Kawai M."/>
            <person name="Boyd E.S."/>
            <person name="Colman D.R."/>
            <person name="McGlynn S.E."/>
            <person name="Nealson K.H."/>
            <person name="Kurokawa K."/>
            <person name="Hongoh Y."/>
        </authorList>
    </citation>
    <scope>NUCLEOTIDE SEQUENCE [LARGE SCALE GENOMIC DNA]</scope>
    <source>
        <strain evidence="7 8">S33</strain>
    </source>
</reference>
<dbReference type="GO" id="GO:0008270">
    <property type="term" value="F:zinc ion binding"/>
    <property type="evidence" value="ECO:0007669"/>
    <property type="project" value="TreeGrafter"/>
</dbReference>
<dbReference type="GO" id="GO:0008235">
    <property type="term" value="F:metalloexopeptidase activity"/>
    <property type="evidence" value="ECO:0007669"/>
    <property type="project" value="TreeGrafter"/>
</dbReference>
<dbReference type="PANTHER" id="PTHR34858">
    <property type="entry name" value="CYSO-CYSTEINE PEPTIDASE"/>
    <property type="match status" value="1"/>
</dbReference>
<feature type="domain" description="MPN" evidence="6">
    <location>
        <begin position="2"/>
        <end position="123"/>
    </location>
</feature>
<keyword evidence="2" id="KW-0479">Metal-binding</keyword>
<accession>A0A6V8P988</accession>
<proteinExistence type="predicted"/>
<organism evidence="7 8">
    <name type="scientific">Candidatus Hakubella thermalkaliphila</name>
    <dbReference type="NCBI Taxonomy" id="2754717"/>
    <lineage>
        <taxon>Bacteria</taxon>
        <taxon>Bacillati</taxon>
        <taxon>Actinomycetota</taxon>
        <taxon>Actinomycetota incertae sedis</taxon>
        <taxon>Candidatus Hakubellales</taxon>
        <taxon>Candidatus Hakubellaceae</taxon>
        <taxon>Candidatus Hakubella</taxon>
    </lineage>
</organism>
<dbReference type="GO" id="GO:0006508">
    <property type="term" value="P:proteolysis"/>
    <property type="evidence" value="ECO:0007669"/>
    <property type="project" value="UniProtKB-KW"/>
</dbReference>
<dbReference type="InterPro" id="IPR028090">
    <property type="entry name" value="JAB_dom_prok"/>
</dbReference>
<keyword evidence="3 7" id="KW-0378">Hydrolase</keyword>
<evidence type="ECO:0000256" key="1">
    <source>
        <dbReference type="ARBA" id="ARBA00022670"/>
    </source>
</evidence>
<protein>
    <submittedName>
        <fullName evidence="7">[CysO sulfur-carrier protein]-S-L-cysteine hydrolase</fullName>
    </submittedName>
</protein>
<evidence type="ECO:0000256" key="5">
    <source>
        <dbReference type="ARBA" id="ARBA00023049"/>
    </source>
</evidence>
<dbReference type="Proteomes" id="UP000591948">
    <property type="component" value="Unassembled WGS sequence"/>
</dbReference>
<keyword evidence="8" id="KW-1185">Reference proteome</keyword>
<sequence>MLRIRPEHIKQIIEHARREHPLECCGCLVGKDNEALKVYEMSNVDKSRTTYLMDPIAQLQVYKQMEKEVTEIVGIYHSHPPSEAFPSPTDLKKVFYEDVYYLIVSLSDWDRPTVRVFKLIDSKIKEEEMVEIG</sequence>
<evidence type="ECO:0000313" key="7">
    <source>
        <dbReference type="EMBL" id="GFP28848.1"/>
    </source>
</evidence>
<evidence type="ECO:0000256" key="2">
    <source>
        <dbReference type="ARBA" id="ARBA00022723"/>
    </source>
</evidence>
<keyword evidence="1" id="KW-0645">Protease</keyword>
<dbReference type="InterPro" id="IPR051929">
    <property type="entry name" value="VirAsm_ModProt"/>
</dbReference>
<dbReference type="CDD" id="cd08070">
    <property type="entry name" value="MPN_like"/>
    <property type="match status" value="1"/>
</dbReference>
<dbReference type="Pfam" id="PF14464">
    <property type="entry name" value="Prok-JAB"/>
    <property type="match status" value="1"/>
</dbReference>
<evidence type="ECO:0000313" key="8">
    <source>
        <dbReference type="Proteomes" id="UP000591948"/>
    </source>
</evidence>
<dbReference type="SUPFAM" id="SSF102712">
    <property type="entry name" value="JAB1/MPN domain"/>
    <property type="match status" value="1"/>
</dbReference>
<dbReference type="SMART" id="SM00232">
    <property type="entry name" value="JAB_MPN"/>
    <property type="match status" value="1"/>
</dbReference>
<dbReference type="InterPro" id="IPR000555">
    <property type="entry name" value="JAMM/MPN+_dom"/>
</dbReference>
<dbReference type="Gene3D" id="3.40.140.10">
    <property type="entry name" value="Cytidine Deaminase, domain 2"/>
    <property type="match status" value="1"/>
</dbReference>
<gene>
    <name evidence="7" type="ORF">HKBW3S33_02264</name>
</gene>
<keyword evidence="5" id="KW-0482">Metalloprotease</keyword>
<dbReference type="InterPro" id="IPR037518">
    <property type="entry name" value="MPN"/>
</dbReference>
<dbReference type="PANTHER" id="PTHR34858:SF1">
    <property type="entry name" value="CYSO-CYSTEINE PEPTIDASE"/>
    <property type="match status" value="1"/>
</dbReference>
<dbReference type="AlphaFoldDB" id="A0A6V8P988"/>
<comment type="caution">
    <text evidence="7">The sequence shown here is derived from an EMBL/GenBank/DDBJ whole genome shotgun (WGS) entry which is preliminary data.</text>
</comment>
<dbReference type="EMBL" id="BLRY01000453">
    <property type="protein sequence ID" value="GFP28848.1"/>
    <property type="molecule type" value="Genomic_DNA"/>
</dbReference>
<evidence type="ECO:0000256" key="4">
    <source>
        <dbReference type="ARBA" id="ARBA00022833"/>
    </source>
</evidence>
<dbReference type="FunFam" id="3.40.140.10:FF:000085">
    <property type="entry name" value="Mov34/MPN/PAD-1 family protein"/>
    <property type="match status" value="1"/>
</dbReference>
<name>A0A6V8P988_9ACTN</name>
<dbReference type="PROSITE" id="PS50249">
    <property type="entry name" value="MPN"/>
    <property type="match status" value="1"/>
</dbReference>
<keyword evidence="4" id="KW-0862">Zinc</keyword>